<dbReference type="InterPro" id="IPR038440">
    <property type="entry name" value="FimV_C_sf"/>
</dbReference>
<evidence type="ECO:0000256" key="3">
    <source>
        <dbReference type="SAM" id="SignalP"/>
    </source>
</evidence>
<feature type="region of interest" description="Disordered" evidence="2">
    <location>
        <begin position="130"/>
        <end position="176"/>
    </location>
</feature>
<dbReference type="NCBIfam" id="TIGR03505">
    <property type="entry name" value="FimV_core"/>
    <property type="match status" value="1"/>
</dbReference>
<feature type="region of interest" description="Disordered" evidence="2">
    <location>
        <begin position="251"/>
        <end position="292"/>
    </location>
</feature>
<keyword evidence="6" id="KW-1185">Reference proteome</keyword>
<sequence length="770" mass="79738">MNRSLKLPLLVALALGSGHALALDLGQIQVKSALGQPLLAEIPVQQATPAELQQLSVQLASGDEFARAGVAGGRPSIPLRFDVVDGGNGHKVIRITSEAAVNDPFLDLLVEIHGGSGKSVREYTILLDPPGSSPAPVASRSSAPAHAARPAAAAPVTHPSTHAGSGSSGGQVANGRFGPVVRGQTLSAVAHQTAPAGVDINQMLLALKQANPDAFYRDNINALKAGAVLRIPGKDEAEALAVAAAAAEVRRQNGDWRSGTVSSSPVTVADAGTRAGTSSSPTAGAGSKGDHLALVPAKQGGKAAATAGGSDRDSTLRQDLQRSQETLASLQQQGADLKSRLKELSDINNKNERLLALKDNEIAELQQKLAAARKAAGQPAEKLAAVAAATAGANAPKPAEQPASAAPAPATTAGSATAAQAKPAAAPGTASTAPAASKPAPVATPAHTAPLKPTAIKPAPASEEPWYTQLWAQALGAAVIVLLLLGALLGRRRKAKPVAQAAKLAPSLADRFGDAAPSDGADDVDQNLLLDQLAEHPDDIGLHLELVSLYYGRRDVEHFEAAAEAMHAHVSDPHQEEWQDVLHMGEDLVPGHPLFAGHGGMSAEELEAHHDFDIDRYAAETVAAPAPVPAPAPAGPPPLPANPVKVSEYNFNFDLTPGHESAPKRAEDVEPAVAHQAAAEPHAADDDVTVLRSAVSSWQFDEPEMQIQPAGHDIEPRDFSDDPVDTKLDLARAYLDMADPEGARAMLEEVLHEGSQMQRDVARRMLDDLH</sequence>
<gene>
    <name evidence="5" type="ORF">ABQJ54_02755</name>
</gene>
<feature type="compositionally biased region" description="Low complexity" evidence="2">
    <location>
        <begin position="395"/>
        <end position="450"/>
    </location>
</feature>
<feature type="compositionally biased region" description="Low complexity" evidence="2">
    <location>
        <begin position="271"/>
        <end position="285"/>
    </location>
</feature>
<dbReference type="Pfam" id="PF25800">
    <property type="entry name" value="FimV_N"/>
    <property type="match status" value="1"/>
</dbReference>
<evidence type="ECO:0000313" key="5">
    <source>
        <dbReference type="EMBL" id="MEW9570656.1"/>
    </source>
</evidence>
<reference evidence="5 6" key="1">
    <citation type="submission" date="2024-06" db="EMBL/GenBank/DDBJ databases">
        <authorList>
            <person name="Woo H."/>
        </authorList>
    </citation>
    <scope>NUCLEOTIDE SEQUENCE [LARGE SCALE GENOMIC DNA]</scope>
    <source>
        <strain evidence="5 6">Si-c</strain>
    </source>
</reference>
<organism evidence="5 6">
    <name type="scientific">Rhodanobacter lycopersici</name>
    <dbReference type="NCBI Taxonomy" id="3162487"/>
    <lineage>
        <taxon>Bacteria</taxon>
        <taxon>Pseudomonadati</taxon>
        <taxon>Pseudomonadota</taxon>
        <taxon>Gammaproteobacteria</taxon>
        <taxon>Lysobacterales</taxon>
        <taxon>Rhodanobacteraceae</taxon>
        <taxon>Rhodanobacter</taxon>
    </lineage>
</organism>
<evidence type="ECO:0000259" key="4">
    <source>
        <dbReference type="Pfam" id="PF25800"/>
    </source>
</evidence>
<keyword evidence="1" id="KW-0175">Coiled coil</keyword>
<evidence type="ECO:0000256" key="1">
    <source>
        <dbReference type="SAM" id="Coils"/>
    </source>
</evidence>
<dbReference type="RefSeq" id="WP_367852733.1">
    <property type="nucleotide sequence ID" value="NZ_JBFOHK010000001.1"/>
</dbReference>
<dbReference type="NCBIfam" id="TIGR03504">
    <property type="entry name" value="FimV_Cterm"/>
    <property type="match status" value="1"/>
</dbReference>
<feature type="chain" id="PRO_5045611465" evidence="3">
    <location>
        <begin position="23"/>
        <end position="770"/>
    </location>
</feature>
<dbReference type="EMBL" id="JBFOHK010000001">
    <property type="protein sequence ID" value="MEW9570656.1"/>
    <property type="molecule type" value="Genomic_DNA"/>
</dbReference>
<evidence type="ECO:0000256" key="2">
    <source>
        <dbReference type="SAM" id="MobiDB-lite"/>
    </source>
</evidence>
<protein>
    <submittedName>
        <fullName evidence="5">FimV/HubP family polar landmark protein</fullName>
    </submittedName>
</protein>
<comment type="caution">
    <text evidence="5">The sequence shown here is derived from an EMBL/GenBank/DDBJ whole genome shotgun (WGS) entry which is preliminary data.</text>
</comment>
<feature type="signal peptide" evidence="3">
    <location>
        <begin position="1"/>
        <end position="22"/>
    </location>
</feature>
<feature type="coiled-coil region" evidence="1">
    <location>
        <begin position="313"/>
        <end position="375"/>
    </location>
</feature>
<name>A0ABV3QAV6_9GAMM</name>
<dbReference type="InterPro" id="IPR020011">
    <property type="entry name" value="FimV_C"/>
</dbReference>
<feature type="domain" description="FimV N-terminal" evidence="4">
    <location>
        <begin position="23"/>
        <end position="130"/>
    </location>
</feature>
<dbReference type="InterPro" id="IPR057840">
    <property type="entry name" value="FimV_N"/>
</dbReference>
<proteinExistence type="predicted"/>
<feature type="region of interest" description="Disordered" evidence="2">
    <location>
        <begin position="395"/>
        <end position="457"/>
    </location>
</feature>
<evidence type="ECO:0000313" key="6">
    <source>
        <dbReference type="Proteomes" id="UP001556220"/>
    </source>
</evidence>
<dbReference type="Gene3D" id="1.20.58.2200">
    <property type="match status" value="1"/>
</dbReference>
<dbReference type="InterPro" id="IPR020012">
    <property type="entry name" value="LysM_FimV"/>
</dbReference>
<feature type="compositionally biased region" description="Low complexity" evidence="2">
    <location>
        <begin position="134"/>
        <end position="159"/>
    </location>
</feature>
<dbReference type="Proteomes" id="UP001556220">
    <property type="component" value="Unassembled WGS sequence"/>
</dbReference>
<keyword evidence="3" id="KW-0732">Signal</keyword>
<accession>A0ABV3QAV6</accession>